<name>A0AA88HHF0_ARTSF</name>
<dbReference type="Proteomes" id="UP001187531">
    <property type="component" value="Unassembled WGS sequence"/>
</dbReference>
<feature type="compositionally biased region" description="Basic and acidic residues" evidence="5">
    <location>
        <begin position="51"/>
        <end position="61"/>
    </location>
</feature>
<dbReference type="GO" id="GO:0003868">
    <property type="term" value="F:4-hydroxyphenylpyruvate dioxygenase activity"/>
    <property type="evidence" value="ECO:0007669"/>
    <property type="project" value="InterPro"/>
</dbReference>
<evidence type="ECO:0000256" key="1">
    <source>
        <dbReference type="ARBA" id="ARBA00001962"/>
    </source>
</evidence>
<keyword evidence="3" id="KW-0677">Repeat</keyword>
<feature type="region of interest" description="Disordered" evidence="5">
    <location>
        <begin position="43"/>
        <end position="64"/>
    </location>
</feature>
<dbReference type="EMBL" id="JAVRJZ010000015">
    <property type="protein sequence ID" value="KAK2712060.1"/>
    <property type="molecule type" value="Genomic_DNA"/>
</dbReference>
<dbReference type="InterPro" id="IPR037523">
    <property type="entry name" value="VOC_core"/>
</dbReference>
<comment type="similarity">
    <text evidence="2">Belongs to the 4HPPD family.</text>
</comment>
<dbReference type="GO" id="GO:0009072">
    <property type="term" value="P:aromatic amino acid metabolic process"/>
    <property type="evidence" value="ECO:0007669"/>
    <property type="project" value="InterPro"/>
</dbReference>
<dbReference type="SUPFAM" id="SSF54593">
    <property type="entry name" value="Glyoxalase/Bleomycin resistance protein/Dihydroxybiphenyl dioxygenase"/>
    <property type="match status" value="1"/>
</dbReference>
<evidence type="ECO:0000313" key="8">
    <source>
        <dbReference type="Proteomes" id="UP001187531"/>
    </source>
</evidence>
<keyword evidence="8" id="KW-1185">Reference proteome</keyword>
<comment type="cofactor">
    <cofactor evidence="1">
        <name>Fe cation</name>
        <dbReference type="ChEBI" id="CHEBI:24875"/>
    </cofactor>
</comment>
<keyword evidence="4" id="KW-0408">Iron</keyword>
<dbReference type="PROSITE" id="PS51819">
    <property type="entry name" value="VOC"/>
    <property type="match status" value="1"/>
</dbReference>
<dbReference type="InterPro" id="IPR029068">
    <property type="entry name" value="Glyas_Bleomycin-R_OHBP_Dase"/>
</dbReference>
<dbReference type="AlphaFoldDB" id="A0AA88HHF0"/>
<reference evidence="7" key="1">
    <citation type="submission" date="2023-07" db="EMBL/GenBank/DDBJ databases">
        <title>Chromosome-level genome assembly of Artemia franciscana.</title>
        <authorList>
            <person name="Jo E."/>
        </authorList>
    </citation>
    <scope>NUCLEOTIDE SEQUENCE</scope>
    <source>
        <tissue evidence="7">Whole body</tissue>
    </source>
</reference>
<feature type="domain" description="VOC" evidence="6">
    <location>
        <begin position="220"/>
        <end position="342"/>
    </location>
</feature>
<protein>
    <recommendedName>
        <fullName evidence="6">VOC domain-containing protein</fullName>
    </recommendedName>
</protein>
<evidence type="ECO:0000256" key="3">
    <source>
        <dbReference type="ARBA" id="ARBA00022737"/>
    </source>
</evidence>
<gene>
    <name evidence="7" type="ORF">QYM36_010925</name>
</gene>
<evidence type="ECO:0000256" key="2">
    <source>
        <dbReference type="ARBA" id="ARBA00005877"/>
    </source>
</evidence>
<evidence type="ECO:0000259" key="6">
    <source>
        <dbReference type="PROSITE" id="PS51819"/>
    </source>
</evidence>
<accession>A0AA88HHF0</accession>
<dbReference type="PANTHER" id="PTHR11959">
    <property type="entry name" value="4-HYDROXYPHENYLPYRUVATE DIOXYGENASE"/>
    <property type="match status" value="1"/>
</dbReference>
<dbReference type="Gene3D" id="3.10.180.10">
    <property type="entry name" value="2,3-Dihydroxybiphenyl 1,2-Dioxygenase, domain 1"/>
    <property type="match status" value="1"/>
</dbReference>
<evidence type="ECO:0000256" key="4">
    <source>
        <dbReference type="ARBA" id="ARBA00023004"/>
    </source>
</evidence>
<organism evidence="7 8">
    <name type="scientific">Artemia franciscana</name>
    <name type="common">Brine shrimp</name>
    <name type="synonym">Artemia sanfranciscana</name>
    <dbReference type="NCBI Taxonomy" id="6661"/>
    <lineage>
        <taxon>Eukaryota</taxon>
        <taxon>Metazoa</taxon>
        <taxon>Ecdysozoa</taxon>
        <taxon>Arthropoda</taxon>
        <taxon>Crustacea</taxon>
        <taxon>Branchiopoda</taxon>
        <taxon>Anostraca</taxon>
        <taxon>Artemiidae</taxon>
        <taxon>Artemia</taxon>
    </lineage>
</organism>
<dbReference type="InterPro" id="IPR005956">
    <property type="entry name" value="4OHPhenylPyrv_dOase"/>
</dbReference>
<dbReference type="PANTHER" id="PTHR11959:SF10">
    <property type="entry name" value="4-HYDROXYPHENYLPYRUVATE DIOXYGENASE-LIKE PROTEIN"/>
    <property type="match status" value="1"/>
</dbReference>
<proteinExistence type="inferred from homology"/>
<comment type="caution">
    <text evidence="7">The sequence shown here is derived from an EMBL/GenBank/DDBJ whole genome shotgun (WGS) entry which is preliminary data.</text>
</comment>
<sequence length="462" mass="51249">MLKCAIFNCQVGKLDEIIACGEDLAKFKQLGILIDCEADASDPQTLPTNAPKDDSRSDSRSGRLYFSPEAKFGGTSSAWDISEMKQKLGRDVSNLIPFCHAVLGCDTTSHLYGIGKGKAVQLLLSNKSFRDSAAIFGDKLASLDDIAFSLQRSPLCIHHERLLRFQRREGDYHAPEKGAQPNPDTVQSDSLKWIVFYENCIACLPTTDVTQGIGKGLDQPIDGLIIGGSVGMKLKVMDYWKCAEVGLRTSGSRKISIVLAESLPGQANSHIRTFLDEHGGPGIQHIGLHTKSIVPCVSRLHQNGVQFRKPPEAYYSSYCQKAKNGNPEFGTTFKTEFAQSVDTTMELDCLPIFERYFTYRRVISPDSIAKKPKNSNPEFGTTFNTAFAQSVDTTMELDCLPIFERYFTYRRVISPASIAKKPKIAIQNLVQLLKQNLPSRSTPQWNWIASLYSKNILLIDGS</sequence>
<evidence type="ECO:0000256" key="5">
    <source>
        <dbReference type="SAM" id="MobiDB-lite"/>
    </source>
</evidence>
<evidence type="ECO:0000313" key="7">
    <source>
        <dbReference type="EMBL" id="KAK2712060.1"/>
    </source>
</evidence>